<dbReference type="SMART" id="SM00256">
    <property type="entry name" value="FBOX"/>
    <property type="match status" value="1"/>
</dbReference>
<dbReference type="CDD" id="cd22157">
    <property type="entry name" value="F-box_AtFBW1-like"/>
    <property type="match status" value="1"/>
</dbReference>
<dbReference type="PROSITE" id="PS50181">
    <property type="entry name" value="FBOX"/>
    <property type="match status" value="1"/>
</dbReference>
<protein>
    <recommendedName>
        <fullName evidence="1">F-box domain-containing protein</fullName>
    </recommendedName>
</protein>
<dbReference type="InterPro" id="IPR050796">
    <property type="entry name" value="SCF_F-box_component"/>
</dbReference>
<dbReference type="NCBIfam" id="TIGR01640">
    <property type="entry name" value="F_box_assoc_1"/>
    <property type="match status" value="1"/>
</dbReference>
<evidence type="ECO:0000313" key="2">
    <source>
        <dbReference type="EMBL" id="EOA34586.1"/>
    </source>
</evidence>
<dbReference type="Pfam" id="PF00646">
    <property type="entry name" value="F-box"/>
    <property type="match status" value="1"/>
</dbReference>
<sequence>MSSPRKLPLDVEEEILVRVPPHSLVRFRSVCKAWNTLYNDKRFANKQLSFARPEFLLKTHSHIYLISVDLNNDDPTSKVTDLCFDDLRGLGYDLYGVCDGYILLCDSYNEGGYVVWHPLLRQTKWIAWNGKSTWVESLGYDGSSLEKSYKVIATYDHTYINPFDDDFVRSFNVFKFASNVWKETYYSISSQEYMSIEDNDKSSTVSLNGNLYWTAYYRVTLEYFIRMLDYSKEVVKKFCILPFTANGSHNCGLAIYKGDRFSALQQCTSRRVVEIWVTEKEIGNGDNGEDVVWVKFMTIPIPKFPMVCNNRSSSYFVDHNYVYGKSFVMCFLDKKPKQAWVYIVRGKVCKKFKIDQVVRQKFQSSVYVPSLITIPNLETLDEDT</sequence>
<proteinExistence type="predicted"/>
<dbReference type="AlphaFoldDB" id="R0GG06"/>
<dbReference type="PANTHER" id="PTHR31672:SF13">
    <property type="entry name" value="F-BOX PROTEIN CPR30-LIKE"/>
    <property type="match status" value="1"/>
</dbReference>
<reference evidence="3" key="1">
    <citation type="journal article" date="2013" name="Nat. Genet.">
        <title>The Capsella rubella genome and the genomic consequences of rapid mating system evolution.</title>
        <authorList>
            <person name="Slotte T."/>
            <person name="Hazzouri K.M."/>
            <person name="Agren J.A."/>
            <person name="Koenig D."/>
            <person name="Maumus F."/>
            <person name="Guo Y.L."/>
            <person name="Steige K."/>
            <person name="Platts A.E."/>
            <person name="Escobar J.S."/>
            <person name="Newman L.K."/>
            <person name="Wang W."/>
            <person name="Mandakova T."/>
            <person name="Vello E."/>
            <person name="Smith L.M."/>
            <person name="Henz S.R."/>
            <person name="Steffen J."/>
            <person name="Takuno S."/>
            <person name="Brandvain Y."/>
            <person name="Coop G."/>
            <person name="Andolfatto P."/>
            <person name="Hu T.T."/>
            <person name="Blanchette M."/>
            <person name="Clark R.M."/>
            <person name="Quesneville H."/>
            <person name="Nordborg M."/>
            <person name="Gaut B.S."/>
            <person name="Lysak M.A."/>
            <person name="Jenkins J."/>
            <person name="Grimwood J."/>
            <person name="Chapman J."/>
            <person name="Prochnik S."/>
            <person name="Shu S."/>
            <person name="Rokhsar D."/>
            <person name="Schmutz J."/>
            <person name="Weigel D."/>
            <person name="Wright S.I."/>
        </authorList>
    </citation>
    <scope>NUCLEOTIDE SEQUENCE [LARGE SCALE GENOMIC DNA]</scope>
    <source>
        <strain evidence="3">cv. Monte Gargano</strain>
    </source>
</reference>
<feature type="domain" description="F-box" evidence="1">
    <location>
        <begin position="1"/>
        <end position="47"/>
    </location>
</feature>
<dbReference type="InterPro" id="IPR001810">
    <property type="entry name" value="F-box_dom"/>
</dbReference>
<evidence type="ECO:0000259" key="1">
    <source>
        <dbReference type="PROSITE" id="PS50181"/>
    </source>
</evidence>
<dbReference type="Gene3D" id="1.20.1280.50">
    <property type="match status" value="1"/>
</dbReference>
<accession>R0GG06</accession>
<gene>
    <name evidence="2" type="ORF">CARUB_v10022143mg</name>
</gene>
<organism evidence="2 3">
    <name type="scientific">Capsella rubella</name>
    <dbReference type="NCBI Taxonomy" id="81985"/>
    <lineage>
        <taxon>Eukaryota</taxon>
        <taxon>Viridiplantae</taxon>
        <taxon>Streptophyta</taxon>
        <taxon>Embryophyta</taxon>
        <taxon>Tracheophyta</taxon>
        <taxon>Spermatophyta</taxon>
        <taxon>Magnoliopsida</taxon>
        <taxon>eudicotyledons</taxon>
        <taxon>Gunneridae</taxon>
        <taxon>Pentapetalae</taxon>
        <taxon>rosids</taxon>
        <taxon>malvids</taxon>
        <taxon>Brassicales</taxon>
        <taxon>Brassicaceae</taxon>
        <taxon>Camelineae</taxon>
        <taxon>Capsella</taxon>
    </lineage>
</organism>
<dbReference type="PANTHER" id="PTHR31672">
    <property type="entry name" value="BNACNNG10540D PROTEIN"/>
    <property type="match status" value="1"/>
</dbReference>
<dbReference type="OrthoDB" id="1086486at2759"/>
<dbReference type="Pfam" id="PF07734">
    <property type="entry name" value="FBA_1"/>
    <property type="match status" value="1"/>
</dbReference>
<dbReference type="Proteomes" id="UP000029121">
    <property type="component" value="Unassembled WGS sequence"/>
</dbReference>
<dbReference type="InterPro" id="IPR017451">
    <property type="entry name" value="F-box-assoc_interact_dom"/>
</dbReference>
<keyword evidence="3" id="KW-1185">Reference proteome</keyword>
<dbReference type="KEGG" id="crb:17896585"/>
<dbReference type="SUPFAM" id="SSF81383">
    <property type="entry name" value="F-box domain"/>
    <property type="match status" value="1"/>
</dbReference>
<dbReference type="EMBL" id="KB870806">
    <property type="protein sequence ID" value="EOA34586.1"/>
    <property type="molecule type" value="Genomic_DNA"/>
</dbReference>
<evidence type="ECO:0000313" key="3">
    <source>
        <dbReference type="Proteomes" id="UP000029121"/>
    </source>
</evidence>
<name>R0GG06_9BRAS</name>
<dbReference type="InterPro" id="IPR036047">
    <property type="entry name" value="F-box-like_dom_sf"/>
</dbReference>
<dbReference type="InterPro" id="IPR006527">
    <property type="entry name" value="F-box-assoc_dom_typ1"/>
</dbReference>